<dbReference type="SUPFAM" id="SSF111283">
    <property type="entry name" value="Putative modulator of DNA gyrase, PmbA/TldD"/>
    <property type="match status" value="1"/>
</dbReference>
<dbReference type="InterPro" id="IPR045569">
    <property type="entry name" value="Metalloprtase-TldD/E_C"/>
</dbReference>
<name>A0A853G9K2_9GAMM</name>
<protein>
    <submittedName>
        <fullName evidence="5">Peptidase U62</fullName>
    </submittedName>
</protein>
<dbReference type="Pfam" id="PF19290">
    <property type="entry name" value="PmbA_TldD_2nd"/>
    <property type="match status" value="1"/>
</dbReference>
<dbReference type="AlphaFoldDB" id="A0A853G9K2"/>
<dbReference type="GO" id="GO:0008237">
    <property type="term" value="F:metallopeptidase activity"/>
    <property type="evidence" value="ECO:0007669"/>
    <property type="project" value="InterPro"/>
</dbReference>
<dbReference type="PANTHER" id="PTHR43421:SF1">
    <property type="entry name" value="METALLOPROTEASE PMBA"/>
    <property type="match status" value="1"/>
</dbReference>
<dbReference type="GO" id="GO:0006508">
    <property type="term" value="P:proteolysis"/>
    <property type="evidence" value="ECO:0007669"/>
    <property type="project" value="InterPro"/>
</dbReference>
<evidence type="ECO:0000256" key="1">
    <source>
        <dbReference type="ARBA" id="ARBA00005836"/>
    </source>
</evidence>
<dbReference type="InterPro" id="IPR035068">
    <property type="entry name" value="TldD/PmbA_N"/>
</dbReference>
<sequence length="440" mass="48372">MSYSLENTAQFAIDLLKKYDITDYEIFLSSSSGVSTAIRLGKIETLEHHLDKMFDINVYMGNKKGHASSVDLNKQGIGKTIESACLIAKYTQEDLFNGLAPKELMAFNPPDLDLYYPWDLDPSHSVDLAKRCEATALEQKYIDSSDGAELSSFQGKDLYINSHGMMVAQQGAKHSLHCSIIAKQGRDMQTAYEYTVALDNFDLESPEVVGKKAANLAVNKLASRSLESRKCPVIFTSRLSGELFSQLMGALNGARQYKKSTFLLDSIDQLVMPSSISLLEKPLVKKTIGSKAFDQDGVLKKQQYFVKSGQVQSYIMGQYSANQLGLKTTANAGGVNNVMIEHKFKGGLDEVIKNMHQGLVVTELMGQGVNNTTGDYSRGALGFWVDNGKIQYPVSGITIAGNLKEMLLGIEYIGSDIDYRNNIKVGSVLIQQMTIAGEVQ</sequence>
<organism evidence="5 6">
    <name type="scientific">Candidatus Vesicomyosocius endoextente</name>
    <dbReference type="NCBI Taxonomy" id="2738853"/>
    <lineage>
        <taxon>Bacteria</taxon>
        <taxon>Pseudomonadati</taxon>
        <taxon>Pseudomonadota</taxon>
        <taxon>Gammaproteobacteria</taxon>
        <taxon>Candidatus Pseudothioglobaceae</taxon>
        <taxon>Candidatus Vesicomyidisocius</taxon>
    </lineage>
</organism>
<evidence type="ECO:0000313" key="5">
    <source>
        <dbReference type="EMBL" id="NYT52777.1"/>
    </source>
</evidence>
<dbReference type="EMBL" id="JACCHU010000002">
    <property type="protein sequence ID" value="NYT52777.1"/>
    <property type="molecule type" value="Genomic_DNA"/>
</dbReference>
<dbReference type="Pfam" id="PF19289">
    <property type="entry name" value="PmbA_TldD_3rd"/>
    <property type="match status" value="1"/>
</dbReference>
<gene>
    <name evidence="5" type="ORF">H0A74_04350</name>
</gene>
<dbReference type="InterPro" id="IPR045570">
    <property type="entry name" value="Metalloprtase-TldD/E_cen_dom"/>
</dbReference>
<dbReference type="GO" id="GO:0005829">
    <property type="term" value="C:cytosol"/>
    <property type="evidence" value="ECO:0007669"/>
    <property type="project" value="TreeGrafter"/>
</dbReference>
<evidence type="ECO:0000259" key="4">
    <source>
        <dbReference type="Pfam" id="PF19290"/>
    </source>
</evidence>
<dbReference type="Gene3D" id="3.30.2290.10">
    <property type="entry name" value="PmbA/TldD superfamily"/>
    <property type="match status" value="1"/>
</dbReference>
<dbReference type="InterPro" id="IPR002510">
    <property type="entry name" value="Metalloprtase-TldD/E_N"/>
</dbReference>
<comment type="similarity">
    <text evidence="1">Belongs to the peptidase U62 family.</text>
</comment>
<feature type="domain" description="Metalloprotease TldD/E C-terminal" evidence="3">
    <location>
        <begin position="229"/>
        <end position="437"/>
    </location>
</feature>
<dbReference type="PANTHER" id="PTHR43421">
    <property type="entry name" value="METALLOPROTEASE PMBA"/>
    <property type="match status" value="1"/>
</dbReference>
<feature type="domain" description="Metalloprotease TldD/E N-terminal" evidence="2">
    <location>
        <begin position="24"/>
        <end position="88"/>
    </location>
</feature>
<dbReference type="InterPro" id="IPR036059">
    <property type="entry name" value="TldD/PmbA_sf"/>
</dbReference>
<reference evidence="5 6" key="1">
    <citation type="submission" date="2020-05" db="EMBL/GenBank/DDBJ databases">
        <title>Horizontal transmission and recombination maintain forever young bacterial symbiont genomes.</title>
        <authorList>
            <person name="Russell S.L."/>
            <person name="Pepper-Tunick E."/>
            <person name="Svedberg J."/>
            <person name="Byrne A."/>
            <person name="Ruelas Castillo J."/>
            <person name="Vollmers C."/>
            <person name="Beinart R.A."/>
            <person name="Corbett-Detig R."/>
        </authorList>
    </citation>
    <scope>NUCLEOTIDE SEQUENCE [LARGE SCALE GENOMIC DNA]</scope>
    <source>
        <strain evidence="5">Monterey_2004</strain>
    </source>
</reference>
<evidence type="ECO:0000259" key="3">
    <source>
        <dbReference type="Pfam" id="PF19289"/>
    </source>
</evidence>
<feature type="domain" description="Metalloprotease TldD/E central" evidence="4">
    <location>
        <begin position="116"/>
        <end position="221"/>
    </location>
</feature>
<dbReference type="Proteomes" id="UP000525329">
    <property type="component" value="Unassembled WGS sequence"/>
</dbReference>
<accession>A0A853G9K2</accession>
<dbReference type="Pfam" id="PF01523">
    <property type="entry name" value="PmbA_TldD_1st"/>
    <property type="match status" value="1"/>
</dbReference>
<dbReference type="InterPro" id="IPR047657">
    <property type="entry name" value="PmbA"/>
</dbReference>
<proteinExistence type="inferred from homology"/>
<evidence type="ECO:0000259" key="2">
    <source>
        <dbReference type="Pfam" id="PF01523"/>
    </source>
</evidence>
<comment type="caution">
    <text evidence="5">The sequence shown here is derived from an EMBL/GenBank/DDBJ whole genome shotgun (WGS) entry which is preliminary data.</text>
</comment>
<evidence type="ECO:0000313" key="6">
    <source>
        <dbReference type="Proteomes" id="UP000525329"/>
    </source>
</evidence>